<evidence type="ECO:0000256" key="1">
    <source>
        <dbReference type="ARBA" id="ARBA00010944"/>
    </source>
</evidence>
<name>A0A7W3YMZ7_9LACO</name>
<dbReference type="GO" id="GO:0005829">
    <property type="term" value="C:cytosol"/>
    <property type="evidence" value="ECO:0007669"/>
    <property type="project" value="TreeGrafter"/>
</dbReference>
<dbReference type="UniPathway" id="UPA00124"/>
<dbReference type="EMBL" id="JACIVA010000037">
    <property type="protein sequence ID" value="MBB1096797.1"/>
    <property type="molecule type" value="Genomic_DNA"/>
</dbReference>
<dbReference type="GO" id="GO:0019305">
    <property type="term" value="P:dTDP-rhamnose biosynthetic process"/>
    <property type="evidence" value="ECO:0007669"/>
    <property type="project" value="UniProtKB-UniPathway"/>
</dbReference>
<keyword evidence="2" id="KW-0521">NADP</keyword>
<dbReference type="Pfam" id="PF04321">
    <property type="entry name" value="RmlD_sub_bind"/>
    <property type="match status" value="1"/>
</dbReference>
<keyword evidence="5" id="KW-1185">Reference proteome</keyword>
<comment type="function">
    <text evidence="2">Catalyzes the reduction of dTDP-6-deoxy-L-lyxo-4-hexulose to yield dTDP-L-rhamnose.</text>
</comment>
<accession>A0A7W3YMZ7</accession>
<dbReference type="PANTHER" id="PTHR10491:SF4">
    <property type="entry name" value="METHIONINE ADENOSYLTRANSFERASE 2 SUBUNIT BETA"/>
    <property type="match status" value="1"/>
</dbReference>
<evidence type="ECO:0000256" key="2">
    <source>
        <dbReference type="RuleBase" id="RU364082"/>
    </source>
</evidence>
<protein>
    <recommendedName>
        <fullName evidence="2">dTDP-4-dehydrorhamnose reductase</fullName>
        <ecNumber evidence="2">1.1.1.133</ecNumber>
    </recommendedName>
</protein>
<evidence type="ECO:0000313" key="4">
    <source>
        <dbReference type="EMBL" id="MBB1096797.1"/>
    </source>
</evidence>
<gene>
    <name evidence="4" type="ORF">H5S09_02375</name>
</gene>
<keyword evidence="2" id="KW-0560">Oxidoreductase</keyword>
<comment type="similarity">
    <text evidence="1 2">Belongs to the dTDP-4-dehydrorhamnose reductase family.</text>
</comment>
<dbReference type="PANTHER" id="PTHR10491">
    <property type="entry name" value="DTDP-4-DEHYDRORHAMNOSE REDUCTASE"/>
    <property type="match status" value="1"/>
</dbReference>
<comment type="pathway">
    <text evidence="2">Carbohydrate biosynthesis; dTDP-L-rhamnose biosynthesis.</text>
</comment>
<feature type="domain" description="RmlD-like substrate binding" evidence="3">
    <location>
        <begin position="1"/>
        <end position="127"/>
    </location>
</feature>
<dbReference type="Gene3D" id="3.90.25.10">
    <property type="entry name" value="UDP-galactose 4-epimerase, domain 1"/>
    <property type="match status" value="1"/>
</dbReference>
<organism evidence="4 5">
    <name type="scientific">Limosilactobacillus rudii</name>
    <dbReference type="NCBI Taxonomy" id="2759755"/>
    <lineage>
        <taxon>Bacteria</taxon>
        <taxon>Bacillati</taxon>
        <taxon>Bacillota</taxon>
        <taxon>Bacilli</taxon>
        <taxon>Lactobacillales</taxon>
        <taxon>Lactobacillaceae</taxon>
        <taxon>Limosilactobacillus</taxon>
    </lineage>
</organism>
<dbReference type="InterPro" id="IPR005913">
    <property type="entry name" value="dTDP_dehydrorham_reduct"/>
</dbReference>
<evidence type="ECO:0000259" key="3">
    <source>
        <dbReference type="Pfam" id="PF04321"/>
    </source>
</evidence>
<dbReference type="InterPro" id="IPR029903">
    <property type="entry name" value="RmlD-like-bd"/>
</dbReference>
<dbReference type="EC" id="1.1.1.133" evidence="2"/>
<sequence>MDITDKAMVNERIDSSNPTVIYHCAVYTAVDNAEAAKKVGAKLVYISMDYVFDGTNEGEYEVDTPVNPKNEYGKAKLAGEEAVKTILDDYYIIRISWVFGKYSKNFVYTMLRLAKDHGKLIVANKQFS</sequence>
<comment type="caution">
    <text evidence="4">The sequence shown here is derived from an EMBL/GenBank/DDBJ whole genome shotgun (WGS) entry which is preliminary data.</text>
</comment>
<dbReference type="Proteomes" id="UP000517106">
    <property type="component" value="Unassembled WGS sequence"/>
</dbReference>
<dbReference type="AlphaFoldDB" id="A0A7W3YMZ7"/>
<evidence type="ECO:0000313" key="5">
    <source>
        <dbReference type="Proteomes" id="UP000517106"/>
    </source>
</evidence>
<proteinExistence type="inferred from homology"/>
<reference evidence="4 5" key="1">
    <citation type="submission" date="2020-07" db="EMBL/GenBank/DDBJ databases">
        <title>Description of Limosilactobacillus balticus sp. nov., Limosilactobacillus agrestis sp. nov., Limosilactobacillus albertensis sp. nov., Limosilactobacillus rudii sp. nov., Limosilactobacillus fastidiosus sp. nov., five novel Limosilactobacillus species isolated from the vertebrate gastrointestinal tract, and proposal of 6 subspecies of Limosilactobacillus reuteri adapted to the gastrointestinal tract of specific vertebrate hosts.</title>
        <authorList>
            <person name="Li F."/>
            <person name="Cheng C."/>
            <person name="Zheng J."/>
            <person name="Quevedo R.M."/>
            <person name="Li J."/>
            <person name="Roos S."/>
            <person name="Gaenzle M.G."/>
            <person name="Walter J."/>
        </authorList>
    </citation>
    <scope>NUCLEOTIDE SEQUENCE [LARGE SCALE GENOMIC DNA]</scope>
    <source>
        <strain evidence="4 5">STM2_1</strain>
    </source>
</reference>
<dbReference type="GO" id="GO:0008831">
    <property type="term" value="F:dTDP-4-dehydrorhamnose reductase activity"/>
    <property type="evidence" value="ECO:0007669"/>
    <property type="project" value="UniProtKB-EC"/>
</dbReference>
<dbReference type="Gene3D" id="3.40.50.720">
    <property type="entry name" value="NAD(P)-binding Rossmann-like Domain"/>
    <property type="match status" value="2"/>
</dbReference>
<dbReference type="SUPFAM" id="SSF51735">
    <property type="entry name" value="NAD(P)-binding Rossmann-fold domains"/>
    <property type="match status" value="1"/>
</dbReference>
<dbReference type="InterPro" id="IPR036291">
    <property type="entry name" value="NAD(P)-bd_dom_sf"/>
</dbReference>